<evidence type="ECO:0000259" key="5">
    <source>
        <dbReference type="PROSITE" id="PS51203"/>
    </source>
</evidence>
<evidence type="ECO:0000259" key="4">
    <source>
        <dbReference type="PROSITE" id="PS01031"/>
    </source>
</evidence>
<proteinExistence type="inferred from homology"/>
<comment type="similarity">
    <text evidence="1 2">Belongs to the small heat shock protein (HSP20) family.</text>
</comment>
<dbReference type="SUPFAM" id="SSF49764">
    <property type="entry name" value="HSP20-like chaperones"/>
    <property type="match status" value="1"/>
</dbReference>
<evidence type="ECO:0000256" key="2">
    <source>
        <dbReference type="RuleBase" id="RU003616"/>
    </source>
</evidence>
<dbReference type="Proteomes" id="UP000176349">
    <property type="component" value="Unassembled WGS sequence"/>
</dbReference>
<evidence type="ECO:0000256" key="1">
    <source>
        <dbReference type="PROSITE-ProRule" id="PRU00285"/>
    </source>
</evidence>
<dbReference type="Pfam" id="PF00011">
    <property type="entry name" value="HSP20"/>
    <property type="match status" value="1"/>
</dbReference>
<dbReference type="PROSITE" id="PS01031">
    <property type="entry name" value="SHSP"/>
    <property type="match status" value="1"/>
</dbReference>
<dbReference type="InterPro" id="IPR007052">
    <property type="entry name" value="CS_dom"/>
</dbReference>
<sequence length="181" mass="20358">MDEETCNYFGRLARGASASDSVSADAEDVPRVELAKVGSSTIKIQKEEAPVEISIESDEDTEDEKEEAGAEAEGQLTIDVYQMPDEIVIESTIAGVKPEDLDINITSEAVTIRGERKREKKVREDDYFYQECYWGRFSRSIILPQEIDPDKAVANLKNGILTIRLPKLNRQKGRSLKVKFE</sequence>
<dbReference type="EMBL" id="MHKV01000022">
    <property type="protein sequence ID" value="OGY97114.1"/>
    <property type="molecule type" value="Genomic_DNA"/>
</dbReference>
<reference evidence="6 7" key="1">
    <citation type="journal article" date="2016" name="Nat. Commun.">
        <title>Thousands of microbial genomes shed light on interconnected biogeochemical processes in an aquifer system.</title>
        <authorList>
            <person name="Anantharaman K."/>
            <person name="Brown C.T."/>
            <person name="Hug L.A."/>
            <person name="Sharon I."/>
            <person name="Castelle C.J."/>
            <person name="Probst A.J."/>
            <person name="Thomas B.C."/>
            <person name="Singh A."/>
            <person name="Wilkins M.J."/>
            <person name="Karaoz U."/>
            <person name="Brodie E.L."/>
            <person name="Williams K.H."/>
            <person name="Hubbard S.S."/>
            <person name="Banfield J.F."/>
        </authorList>
    </citation>
    <scope>NUCLEOTIDE SEQUENCE [LARGE SCALE GENOMIC DNA]</scope>
</reference>
<protein>
    <submittedName>
        <fullName evidence="6">Uncharacterized protein</fullName>
    </submittedName>
</protein>
<feature type="domain" description="SHSP" evidence="4">
    <location>
        <begin position="69"/>
        <end position="181"/>
    </location>
</feature>
<feature type="domain" description="CS" evidence="5">
    <location>
        <begin position="73"/>
        <end position="177"/>
    </location>
</feature>
<evidence type="ECO:0000313" key="7">
    <source>
        <dbReference type="Proteomes" id="UP000176349"/>
    </source>
</evidence>
<dbReference type="AlphaFoldDB" id="A0A1G2C6S0"/>
<dbReference type="InterPro" id="IPR008978">
    <property type="entry name" value="HSP20-like_chaperone"/>
</dbReference>
<feature type="compositionally biased region" description="Acidic residues" evidence="3">
    <location>
        <begin position="55"/>
        <end position="70"/>
    </location>
</feature>
<name>A0A1G2C6S0_9BACT</name>
<dbReference type="PANTHER" id="PTHR11527">
    <property type="entry name" value="HEAT-SHOCK PROTEIN 20 FAMILY MEMBER"/>
    <property type="match status" value="1"/>
</dbReference>
<evidence type="ECO:0000313" key="6">
    <source>
        <dbReference type="EMBL" id="OGY97114.1"/>
    </source>
</evidence>
<dbReference type="CDD" id="cd06464">
    <property type="entry name" value="ACD_sHsps-like"/>
    <property type="match status" value="1"/>
</dbReference>
<comment type="caution">
    <text evidence="6">The sequence shown here is derived from an EMBL/GenBank/DDBJ whole genome shotgun (WGS) entry which is preliminary data.</text>
</comment>
<gene>
    <name evidence="6" type="ORF">A2128_01065</name>
</gene>
<evidence type="ECO:0000256" key="3">
    <source>
        <dbReference type="SAM" id="MobiDB-lite"/>
    </source>
</evidence>
<dbReference type="InterPro" id="IPR002068">
    <property type="entry name" value="A-crystallin/Hsp20_dom"/>
</dbReference>
<dbReference type="Gene3D" id="2.60.40.790">
    <property type="match status" value="1"/>
</dbReference>
<organism evidence="6 7">
    <name type="scientific">Candidatus Liptonbacteria bacterium GWC1_60_9</name>
    <dbReference type="NCBI Taxonomy" id="1798645"/>
    <lineage>
        <taxon>Bacteria</taxon>
        <taxon>Candidatus Liptoniibacteriota</taxon>
    </lineage>
</organism>
<feature type="region of interest" description="Disordered" evidence="3">
    <location>
        <begin position="48"/>
        <end position="72"/>
    </location>
</feature>
<accession>A0A1G2C6S0</accession>
<dbReference type="PROSITE" id="PS51203">
    <property type="entry name" value="CS"/>
    <property type="match status" value="1"/>
</dbReference>
<dbReference type="InterPro" id="IPR031107">
    <property type="entry name" value="Small_HSP"/>
</dbReference>